<proteinExistence type="inferred from homology"/>
<name>Q978X5_THEVO</name>
<organism evidence="9 10">
    <name type="scientific">Thermoplasma volcanium (strain ATCC 51530 / DSM 4299 / JCM 9571 / NBRC 15438 / GSS1)</name>
    <dbReference type="NCBI Taxonomy" id="273116"/>
    <lineage>
        <taxon>Archaea</taxon>
        <taxon>Methanobacteriati</taxon>
        <taxon>Thermoplasmatota</taxon>
        <taxon>Thermoplasmata</taxon>
        <taxon>Thermoplasmatales</taxon>
        <taxon>Thermoplasmataceae</taxon>
        <taxon>Thermoplasma</taxon>
    </lineage>
</organism>
<dbReference type="SUPFAM" id="SSF56801">
    <property type="entry name" value="Acetyl-CoA synthetase-like"/>
    <property type="match status" value="1"/>
</dbReference>
<evidence type="ECO:0000256" key="3">
    <source>
        <dbReference type="ARBA" id="ARBA00022598"/>
    </source>
</evidence>
<evidence type="ECO:0000256" key="5">
    <source>
        <dbReference type="ARBA" id="ARBA00022840"/>
    </source>
</evidence>
<dbReference type="InterPro" id="IPR032387">
    <property type="entry name" value="ACAS_N"/>
</dbReference>
<protein>
    <recommendedName>
        <fullName evidence="2">acetate--CoA ligase</fullName>
        <ecNumber evidence="2">6.2.1.1</ecNumber>
    </recommendedName>
</protein>
<dbReference type="RefSeq" id="WP_156769188.1">
    <property type="nucleotide sequence ID" value="NC_002689.2"/>
</dbReference>
<dbReference type="eggNOG" id="arCOG01529">
    <property type="taxonomic scope" value="Archaea"/>
</dbReference>
<dbReference type="Pfam" id="PF16177">
    <property type="entry name" value="ACAS_N"/>
    <property type="match status" value="1"/>
</dbReference>
<dbReference type="InterPro" id="IPR020845">
    <property type="entry name" value="AMP-binding_CS"/>
</dbReference>
<evidence type="ECO:0000313" key="10">
    <source>
        <dbReference type="Proteomes" id="UP000001017"/>
    </source>
</evidence>
<dbReference type="Gene3D" id="3.30.300.30">
    <property type="match status" value="1"/>
</dbReference>
<keyword evidence="4" id="KW-0547">Nucleotide-binding</keyword>
<dbReference type="GO" id="GO:0005829">
    <property type="term" value="C:cytosol"/>
    <property type="evidence" value="ECO:0007669"/>
    <property type="project" value="TreeGrafter"/>
</dbReference>
<feature type="domain" description="Acetyl-coenzyme A synthetase N-terminal" evidence="8">
    <location>
        <begin position="27"/>
        <end position="78"/>
    </location>
</feature>
<evidence type="ECO:0000259" key="8">
    <source>
        <dbReference type="Pfam" id="PF16177"/>
    </source>
</evidence>
<dbReference type="GO" id="GO:0005524">
    <property type="term" value="F:ATP binding"/>
    <property type="evidence" value="ECO:0007669"/>
    <property type="project" value="UniProtKB-KW"/>
</dbReference>
<keyword evidence="10" id="KW-1185">Reference proteome</keyword>
<dbReference type="Pfam" id="PF13193">
    <property type="entry name" value="AMP-binding_C"/>
    <property type="match status" value="1"/>
</dbReference>
<evidence type="ECO:0000256" key="4">
    <source>
        <dbReference type="ARBA" id="ARBA00022741"/>
    </source>
</evidence>
<dbReference type="InterPro" id="IPR025110">
    <property type="entry name" value="AMP-bd_C"/>
</dbReference>
<keyword evidence="5" id="KW-0067">ATP-binding</keyword>
<sequence length="641" mass="72025">MTYDLPNFVLNSKEILRIDEKKRDEFKRLLEFSKNDPNGFWESIASDLVWRKKWDTVMEGRLPEFSFFKGGYLNVAENLIDRHIEAGEANRAALIFESETGRSAVYTYAMLQSIVNKLSNALRSLGVKKGDRVSIFLPNIPETLFSVLACYRVGAVFNTIFSGFSTQALENRLKHFNPMIIITADGTYRRGKLVELKKKVDEIRDSNFEKIIVVKNVGLNLNFTERDLDFYSLIAKFNDKDKGGDVEANEPGIVFYTSGTTGKPKGVVLSGAGFLVNNYVYAKHHLDLSKSDVLWCTADIGWLTMHIWGIIGALANGSTTLFYEGAIDYPSQDRFYEIVQKYKVTKIFTAPTLIRMLMKYGFPEGKYDVSSVRVIGLVGEPLNPEAWHWMNKHFRSAYINNTWGQTETAGTPLAGSAFATGMKPGSSGIEFLGASLDVVDDEGNPVLERPGNLVIKKPFPMMIRDLWNEHERFLKEYYGKLEGLYFTYDVAVKDKDGHFWVLGRNDDVINVSGHRLSTMEMESLVASVNGIAECAVVGIPDEIRGLTPVVFVSLKNDISATGIEETISKMIEEGIGKFAAPSDVIVVEEMPKTPSGKILRRFLREIYVYGDIVGDRTGLENPASIEKLKSVLRNRIESRNK</sequence>
<gene>
    <name evidence="9" type="ORF">TVG1328971</name>
</gene>
<dbReference type="PANTHER" id="PTHR24095">
    <property type="entry name" value="ACETYL-COENZYME A SYNTHETASE"/>
    <property type="match status" value="1"/>
</dbReference>
<reference evidence="9 10" key="2">
    <citation type="journal article" date="2000" name="Proc. Natl. Acad. Sci. U.S.A.">
        <title>Archaeal adaptation to higher temperatures revealed by genomic sequence of Thermoplasma volcanium.</title>
        <authorList>
            <person name="Kawashima T."/>
            <person name="Amano N."/>
            <person name="Koike H."/>
            <person name="Makino S."/>
            <person name="Higuchi S."/>
            <person name="Kawashima-Ohya Y."/>
            <person name="Watanabe K."/>
            <person name="Yamazaki M."/>
            <person name="Kanehori K."/>
            <person name="Kawamoto T."/>
            <person name="Nunoshiba T."/>
            <person name="Yamamoto Y."/>
            <person name="Aramaki H."/>
            <person name="Makino K."/>
            <person name="Suzuki M."/>
        </authorList>
    </citation>
    <scope>NUCLEOTIDE SEQUENCE [LARGE SCALE GENOMIC DNA]</scope>
    <source>
        <strain evidence="10">ATCC 51530 / DSM 4299 / JCM 9571 / NBRC 15438 / GSS1</strain>
    </source>
</reference>
<dbReference type="NCBIfam" id="NF001208">
    <property type="entry name" value="PRK00174.1"/>
    <property type="match status" value="1"/>
</dbReference>
<dbReference type="HOGENOM" id="CLU_000022_3_6_2"/>
<dbReference type="GO" id="GO:0003987">
    <property type="term" value="F:acetate-CoA ligase activity"/>
    <property type="evidence" value="ECO:0007669"/>
    <property type="project" value="UniProtKB-EC"/>
</dbReference>
<dbReference type="PROSITE" id="PS00455">
    <property type="entry name" value="AMP_BINDING"/>
    <property type="match status" value="1"/>
</dbReference>
<dbReference type="PhylomeDB" id="Q978X5"/>
<evidence type="ECO:0000256" key="2">
    <source>
        <dbReference type="ARBA" id="ARBA00013275"/>
    </source>
</evidence>
<dbReference type="AlphaFoldDB" id="Q978X5"/>
<dbReference type="KEGG" id="tvo:TVG1328971"/>
<dbReference type="STRING" id="273116.gene:9382096"/>
<dbReference type="GO" id="GO:0006085">
    <property type="term" value="P:acetyl-CoA biosynthetic process"/>
    <property type="evidence" value="ECO:0007669"/>
    <property type="project" value="TreeGrafter"/>
</dbReference>
<evidence type="ECO:0000259" key="7">
    <source>
        <dbReference type="Pfam" id="PF13193"/>
    </source>
</evidence>
<feature type="domain" description="AMP-binding enzyme C-terminal" evidence="7">
    <location>
        <begin position="520"/>
        <end position="597"/>
    </location>
</feature>
<dbReference type="OrthoDB" id="371752at2157"/>
<dbReference type="PANTHER" id="PTHR24095:SF14">
    <property type="entry name" value="ACETYL-COENZYME A SYNTHETASE 1"/>
    <property type="match status" value="1"/>
</dbReference>
<dbReference type="InterPro" id="IPR000873">
    <property type="entry name" value="AMP-dep_synth/lig_dom"/>
</dbReference>
<reference evidence="9 10" key="1">
    <citation type="journal article" date="1999" name="Proc. Jpn. Acad.">
        <title>Determination of the complete genomic DNA sequence of Thermoplasma volvanium GSS1.</title>
        <authorList>
            <person name="Kawashima T."/>
            <person name="Yamamoto Y."/>
            <person name="Aramaki H."/>
            <person name="Nunoshiba T."/>
            <person name="Kawamoto T."/>
            <person name="Watanabe K."/>
            <person name="Yamazaki M."/>
            <person name="Kanehori K."/>
            <person name="Amano N."/>
            <person name="Ohya Y."/>
            <person name="Makino K."/>
            <person name="Suzuki M."/>
        </authorList>
    </citation>
    <scope>NUCLEOTIDE SEQUENCE [LARGE SCALE GENOMIC DNA]</scope>
    <source>
        <strain evidence="10">ATCC 51530 / DSM 4299 / JCM 9571 / NBRC 15438 / GSS1</strain>
    </source>
</reference>
<feature type="domain" description="AMP-dependent synthetase/ligase" evidence="6">
    <location>
        <begin position="88"/>
        <end position="461"/>
    </location>
</feature>
<evidence type="ECO:0000259" key="6">
    <source>
        <dbReference type="Pfam" id="PF00501"/>
    </source>
</evidence>
<dbReference type="InterPro" id="IPR045851">
    <property type="entry name" value="AMP-bd_C_sf"/>
</dbReference>
<dbReference type="EC" id="6.2.1.1" evidence="2"/>
<dbReference type="PaxDb" id="273116-14325528"/>
<dbReference type="Gene3D" id="3.40.50.12780">
    <property type="entry name" value="N-terminal domain of ligase-like"/>
    <property type="match status" value="1"/>
</dbReference>
<dbReference type="Pfam" id="PF00501">
    <property type="entry name" value="AMP-binding"/>
    <property type="match status" value="1"/>
</dbReference>
<keyword evidence="3" id="KW-0436">Ligase</keyword>
<dbReference type="Proteomes" id="UP000001017">
    <property type="component" value="Chromosome"/>
</dbReference>
<dbReference type="GeneID" id="1441406"/>
<accession>Q978X5</accession>
<evidence type="ECO:0000256" key="1">
    <source>
        <dbReference type="ARBA" id="ARBA00006432"/>
    </source>
</evidence>
<evidence type="ECO:0000313" key="9">
    <source>
        <dbReference type="EMBL" id="BAB60431.1"/>
    </source>
</evidence>
<dbReference type="EMBL" id="BA000011">
    <property type="protein sequence ID" value="BAB60431.1"/>
    <property type="molecule type" value="Genomic_DNA"/>
</dbReference>
<comment type="similarity">
    <text evidence="1">Belongs to the ATP-dependent AMP-binding enzyme family.</text>
</comment>
<dbReference type="InterPro" id="IPR042099">
    <property type="entry name" value="ANL_N_sf"/>
</dbReference>